<feature type="domain" description="RRM" evidence="11">
    <location>
        <begin position="629"/>
        <end position="702"/>
    </location>
</feature>
<evidence type="ECO:0000256" key="7">
    <source>
        <dbReference type="ARBA" id="ARBA00023242"/>
    </source>
</evidence>
<keyword evidence="3" id="KW-0479">Metal-binding</keyword>
<evidence type="ECO:0000256" key="9">
    <source>
        <dbReference type="SAM" id="Coils"/>
    </source>
</evidence>
<keyword evidence="13" id="KW-1185">Reference proteome</keyword>
<dbReference type="GO" id="GO:0008270">
    <property type="term" value="F:zinc ion binding"/>
    <property type="evidence" value="ECO:0007669"/>
    <property type="project" value="UniProtKB-KW"/>
</dbReference>
<dbReference type="InterPro" id="IPR002483">
    <property type="entry name" value="PWI_dom"/>
</dbReference>
<dbReference type="GO" id="GO:0005737">
    <property type="term" value="C:cytoplasm"/>
    <property type="evidence" value="ECO:0007669"/>
    <property type="project" value="TreeGrafter"/>
</dbReference>
<keyword evidence="8" id="KW-0694">RNA-binding</keyword>
<dbReference type="InterPro" id="IPR000504">
    <property type="entry name" value="RRM_dom"/>
</dbReference>
<dbReference type="SMART" id="SM00360">
    <property type="entry name" value="RRM"/>
    <property type="match status" value="1"/>
</dbReference>
<keyword evidence="9" id="KW-0175">Coiled coil</keyword>
<sequence>MPQTTVDYSVIAYLLLLSKTNPSSSSFNNSLALVSSTHPLFRRDSFRHSNHRPWSMTQPSHIYSSIPTVSSSLASVRCNSITLTYISPSGHVENIDSSFGFNQNRSLLPHQVMVIRSNSISNTLPPRKSHKRTNTDIIETNLMTPPSYPGSSYTKLLATLHLVPTNPPLKFTGDERNFENRGGEKCKDNDTKMTEGVDGFTFPMSRESESASRLKTFISDMLPRFTDDYSDDLSEYVTVLVCNGKNQRQVSEDLEAFLREQSWKFVTCLWELLVNYFSQSNSASGPKTAVDFGFHDTLIEQGLSSRNHGDYDREAADGTNSMNEQLISVTAPIEDTEAPVSPKVEKMKMLRQELIDSPCTRARRKKKEDWNSSGYSRKILRSVIVSATKQPCDRNPAKYEKSMNERSRILKKRPYLPERELDSQFVPIERAMSPHQETAPHVSVWDRLGRASSKRVLDSESRTLSKFGIKAHENKVLQQHGPVFPEVYSEQLTEIFQREVPAVGYRHRVSQSDKARKPESGIITSTEPHIAYNLNRKRRYGIINPNTGEFSSVLQYKQAEEDVEKPSLLSYQSTKPDIFSEIKNVKEKMQELELRIIQSKQLKKQKVEELKPSPQSGESQYQQDVTESRIIHVTNVNYAAKKEAISMFFSSKCGAVENVTIVTDPVTQHPKGSAFVTFATKESVNQAIALSGTMFYSRPIKVGRHMIASGVVSAPQIVTGS</sequence>
<organism evidence="12 13">
    <name type="scientific">Arabidopsis thaliana x Arabidopsis arenosa</name>
    <dbReference type="NCBI Taxonomy" id="1240361"/>
    <lineage>
        <taxon>Eukaryota</taxon>
        <taxon>Viridiplantae</taxon>
        <taxon>Streptophyta</taxon>
        <taxon>Embryophyta</taxon>
        <taxon>Tracheophyta</taxon>
        <taxon>Spermatophyta</taxon>
        <taxon>Magnoliopsida</taxon>
        <taxon>eudicotyledons</taxon>
        <taxon>Gunneridae</taxon>
        <taxon>Pentapetalae</taxon>
        <taxon>rosids</taxon>
        <taxon>malvids</taxon>
        <taxon>Brassicales</taxon>
        <taxon>Brassicaceae</taxon>
        <taxon>Camelineae</taxon>
        <taxon>Arabidopsis</taxon>
    </lineage>
</organism>
<dbReference type="Pfam" id="PF00076">
    <property type="entry name" value="RRM_1"/>
    <property type="match status" value="1"/>
</dbReference>
<evidence type="ECO:0000256" key="1">
    <source>
        <dbReference type="ARBA" id="ARBA00004123"/>
    </source>
</evidence>
<dbReference type="Pfam" id="PF01480">
    <property type="entry name" value="PWI"/>
    <property type="match status" value="1"/>
</dbReference>
<dbReference type="GO" id="GO:0005634">
    <property type="term" value="C:nucleus"/>
    <property type="evidence" value="ECO:0007669"/>
    <property type="project" value="UniProtKB-SubCell"/>
</dbReference>
<comment type="subcellular location">
    <subcellularLocation>
        <location evidence="1">Nucleus</location>
    </subcellularLocation>
</comment>
<comment type="similarity">
    <text evidence="2">Belongs to the ZC3H14 family.</text>
</comment>
<evidence type="ECO:0000256" key="4">
    <source>
        <dbReference type="ARBA" id="ARBA00022737"/>
    </source>
</evidence>
<feature type="coiled-coil region" evidence="9">
    <location>
        <begin position="582"/>
        <end position="609"/>
    </location>
</feature>
<dbReference type="PANTHER" id="PTHR14738:SF29">
    <property type="entry name" value="ZINC FINGER CCCH DOMAIN-CONTAINING PROTEIN 14"/>
    <property type="match status" value="1"/>
</dbReference>
<keyword evidence="7" id="KW-0539">Nucleus</keyword>
<gene>
    <name evidence="12" type="ORF">ISN45_Aa04g003940</name>
</gene>
<dbReference type="PROSITE" id="PS50102">
    <property type="entry name" value="RRM"/>
    <property type="match status" value="1"/>
</dbReference>
<dbReference type="Proteomes" id="UP000694240">
    <property type="component" value="Chromosome 9"/>
</dbReference>
<dbReference type="AlphaFoldDB" id="A0A8T2A2U9"/>
<proteinExistence type="inferred from homology"/>
<dbReference type="GO" id="GO:0043488">
    <property type="term" value="P:regulation of mRNA stability"/>
    <property type="evidence" value="ECO:0007669"/>
    <property type="project" value="InterPro"/>
</dbReference>
<dbReference type="GO" id="GO:0008143">
    <property type="term" value="F:poly(A) binding"/>
    <property type="evidence" value="ECO:0007669"/>
    <property type="project" value="InterPro"/>
</dbReference>
<evidence type="ECO:0000313" key="12">
    <source>
        <dbReference type="EMBL" id="KAG7567528.1"/>
    </source>
</evidence>
<name>A0A8T2A2U9_9BRAS</name>
<protein>
    <submittedName>
        <fullName evidence="12">RNA recognition motif domain</fullName>
    </submittedName>
</protein>
<dbReference type="PANTHER" id="PTHR14738">
    <property type="entry name" value="ZINC FINGER CCCH DOMAIN-CONTAINING PROTEIN 14"/>
    <property type="match status" value="1"/>
</dbReference>
<evidence type="ECO:0000256" key="3">
    <source>
        <dbReference type="ARBA" id="ARBA00022723"/>
    </source>
</evidence>
<keyword evidence="5" id="KW-0863">Zinc-finger</keyword>
<evidence type="ECO:0000256" key="2">
    <source>
        <dbReference type="ARBA" id="ARBA00008423"/>
    </source>
</evidence>
<dbReference type="InterPro" id="IPR040366">
    <property type="entry name" value="Nab2/ZC3H14"/>
</dbReference>
<evidence type="ECO:0000256" key="8">
    <source>
        <dbReference type="PROSITE-ProRule" id="PRU00176"/>
    </source>
</evidence>
<accession>A0A8T2A2U9</accession>
<reference evidence="12 13" key="1">
    <citation type="submission" date="2020-12" db="EMBL/GenBank/DDBJ databases">
        <title>Concerted genomic and epigenomic changes stabilize Arabidopsis allopolyploids.</title>
        <authorList>
            <person name="Chen Z."/>
        </authorList>
    </citation>
    <scope>NUCLEOTIDE SEQUENCE [LARGE SCALE GENOMIC DNA]</scope>
    <source>
        <strain evidence="12">Allo738</strain>
        <tissue evidence="12">Leaf</tissue>
    </source>
</reference>
<evidence type="ECO:0000256" key="5">
    <source>
        <dbReference type="ARBA" id="ARBA00022771"/>
    </source>
</evidence>
<evidence type="ECO:0000259" key="11">
    <source>
        <dbReference type="PROSITE" id="PS50102"/>
    </source>
</evidence>
<feature type="compositionally biased region" description="Basic and acidic residues" evidence="10">
    <location>
        <begin position="172"/>
        <end position="192"/>
    </location>
</feature>
<evidence type="ECO:0000256" key="6">
    <source>
        <dbReference type="ARBA" id="ARBA00022833"/>
    </source>
</evidence>
<dbReference type="EMBL" id="JAEFBK010000009">
    <property type="protein sequence ID" value="KAG7567528.1"/>
    <property type="molecule type" value="Genomic_DNA"/>
</dbReference>
<keyword evidence="6" id="KW-0862">Zinc</keyword>
<comment type="caution">
    <text evidence="12">The sequence shown here is derived from an EMBL/GenBank/DDBJ whole genome shotgun (WGS) entry which is preliminary data.</text>
</comment>
<evidence type="ECO:0000256" key="10">
    <source>
        <dbReference type="SAM" id="MobiDB-lite"/>
    </source>
</evidence>
<keyword evidence="4" id="KW-0677">Repeat</keyword>
<evidence type="ECO:0000313" key="13">
    <source>
        <dbReference type="Proteomes" id="UP000694240"/>
    </source>
</evidence>
<feature type="region of interest" description="Disordered" evidence="10">
    <location>
        <begin position="171"/>
        <end position="192"/>
    </location>
</feature>